<feature type="domain" description="Diacylglycerol kinase accessory" evidence="5">
    <location>
        <begin position="43"/>
        <end position="138"/>
    </location>
</feature>
<dbReference type="InterPro" id="IPR037607">
    <property type="entry name" value="DGK"/>
</dbReference>
<dbReference type="InterPro" id="IPR000756">
    <property type="entry name" value="Diacylglycerol_kin_accessory"/>
</dbReference>
<name>A0ABY9BPG9_VITVI</name>
<sequence length="175" mass="20207">MFMLGLDVEESLQKNDECCGSCYFKLWPRNVVLPICIKTKDQQGEWKEISIPHSTRSIICLNLPCFPNRPNVKEKYRNFKDSFVDDGLLEVVCFKDAWHGDDFLPFKDRGECLAQVKTIQFELYNSAVSHIHMSMDGNQCSLPIEDDNKVIEIYHSGKTRVCVNSNSTCQFKELE</sequence>
<evidence type="ECO:0000256" key="1">
    <source>
        <dbReference type="ARBA" id="ARBA00022679"/>
    </source>
</evidence>
<keyword evidence="7" id="KW-1185">Reference proteome</keyword>
<keyword evidence="1" id="KW-0808">Transferase</keyword>
<evidence type="ECO:0000256" key="4">
    <source>
        <dbReference type="ARBA" id="ARBA00022840"/>
    </source>
</evidence>
<keyword evidence="4" id="KW-0067">ATP-binding</keyword>
<proteinExistence type="predicted"/>
<gene>
    <name evidence="6" type="ORF">VitviT2T_004270</name>
</gene>
<evidence type="ECO:0000259" key="5">
    <source>
        <dbReference type="Pfam" id="PF00609"/>
    </source>
</evidence>
<reference evidence="6 7" key="1">
    <citation type="journal article" date="2023" name="Hortic Res">
        <title>The complete reference genome for grapevine (Vitis vinifera L.) genetics and breeding.</title>
        <authorList>
            <person name="Shi X."/>
            <person name="Cao S."/>
            <person name="Wang X."/>
            <person name="Huang S."/>
            <person name="Wang Y."/>
            <person name="Liu Z."/>
            <person name="Liu W."/>
            <person name="Leng X."/>
            <person name="Peng Y."/>
            <person name="Wang N."/>
            <person name="Wang Y."/>
            <person name="Ma Z."/>
            <person name="Xu X."/>
            <person name="Zhang F."/>
            <person name="Xue H."/>
            <person name="Zhong H."/>
            <person name="Wang Y."/>
            <person name="Zhang K."/>
            <person name="Velt A."/>
            <person name="Avia K."/>
            <person name="Holtgrawe D."/>
            <person name="Grimplet J."/>
            <person name="Matus J.T."/>
            <person name="Ware D."/>
            <person name="Wu X."/>
            <person name="Wang H."/>
            <person name="Liu C."/>
            <person name="Fang Y."/>
            <person name="Rustenholz C."/>
            <person name="Cheng Z."/>
            <person name="Xiao H."/>
            <person name="Zhou Y."/>
        </authorList>
    </citation>
    <scope>NUCLEOTIDE SEQUENCE [LARGE SCALE GENOMIC DNA]</scope>
    <source>
        <strain evidence="7">cv. Pinot noir / PN40024</strain>
        <tissue evidence="6">Leaf</tissue>
    </source>
</reference>
<dbReference type="EMBL" id="CP126650">
    <property type="protein sequence ID" value="WJZ84676.1"/>
    <property type="molecule type" value="Genomic_DNA"/>
</dbReference>
<evidence type="ECO:0000256" key="3">
    <source>
        <dbReference type="ARBA" id="ARBA00022777"/>
    </source>
</evidence>
<dbReference type="InterPro" id="IPR016064">
    <property type="entry name" value="NAD/diacylglycerol_kinase_sf"/>
</dbReference>
<dbReference type="Proteomes" id="UP001227230">
    <property type="component" value="Chromosome 3"/>
</dbReference>
<dbReference type="PANTHER" id="PTHR11255">
    <property type="entry name" value="DIACYLGLYCEROL KINASE"/>
    <property type="match status" value="1"/>
</dbReference>
<accession>A0ABY9BPG9</accession>
<dbReference type="PANTHER" id="PTHR11255:SF29">
    <property type="entry name" value="DIACYLGLYCEROL KINASE"/>
    <property type="match status" value="1"/>
</dbReference>
<dbReference type="Pfam" id="PF00609">
    <property type="entry name" value="DAGK_acc"/>
    <property type="match status" value="1"/>
</dbReference>
<keyword evidence="2" id="KW-0547">Nucleotide-binding</keyword>
<organism evidence="6 7">
    <name type="scientific">Vitis vinifera</name>
    <name type="common">Grape</name>
    <dbReference type="NCBI Taxonomy" id="29760"/>
    <lineage>
        <taxon>Eukaryota</taxon>
        <taxon>Viridiplantae</taxon>
        <taxon>Streptophyta</taxon>
        <taxon>Embryophyta</taxon>
        <taxon>Tracheophyta</taxon>
        <taxon>Spermatophyta</taxon>
        <taxon>Magnoliopsida</taxon>
        <taxon>eudicotyledons</taxon>
        <taxon>Gunneridae</taxon>
        <taxon>Pentapetalae</taxon>
        <taxon>rosids</taxon>
        <taxon>Vitales</taxon>
        <taxon>Vitaceae</taxon>
        <taxon>Viteae</taxon>
        <taxon>Vitis</taxon>
    </lineage>
</organism>
<evidence type="ECO:0000256" key="2">
    <source>
        <dbReference type="ARBA" id="ARBA00022741"/>
    </source>
</evidence>
<dbReference type="SUPFAM" id="SSF111331">
    <property type="entry name" value="NAD kinase/diacylglycerol kinase-like"/>
    <property type="match status" value="1"/>
</dbReference>
<evidence type="ECO:0000313" key="6">
    <source>
        <dbReference type="EMBL" id="WJZ84676.1"/>
    </source>
</evidence>
<evidence type="ECO:0000313" key="7">
    <source>
        <dbReference type="Proteomes" id="UP001227230"/>
    </source>
</evidence>
<keyword evidence="3" id="KW-0418">Kinase</keyword>
<protein>
    <recommendedName>
        <fullName evidence="5">Diacylglycerol kinase accessory domain-containing protein</fullName>
    </recommendedName>
</protein>